<evidence type="ECO:0000256" key="3">
    <source>
        <dbReference type="ARBA" id="ARBA00022750"/>
    </source>
</evidence>
<dbReference type="Gene3D" id="2.40.70.10">
    <property type="entry name" value="Acid Proteases"/>
    <property type="match status" value="2"/>
</dbReference>
<proteinExistence type="inferred from homology"/>
<gene>
    <name evidence="9" type="ORF">LSP00402_LOCUS336</name>
</gene>
<feature type="transmembrane region" description="Helical" evidence="7">
    <location>
        <begin position="568"/>
        <end position="591"/>
    </location>
</feature>
<dbReference type="InterPro" id="IPR001969">
    <property type="entry name" value="Aspartic_peptidase_AS"/>
</dbReference>
<feature type="region of interest" description="Disordered" evidence="6">
    <location>
        <begin position="535"/>
        <end position="557"/>
    </location>
</feature>
<dbReference type="InterPro" id="IPR001461">
    <property type="entry name" value="Aspartic_peptidase_A1"/>
</dbReference>
<reference evidence="9" key="1">
    <citation type="submission" date="2021-01" db="EMBL/GenBank/DDBJ databases">
        <authorList>
            <person name="Corre E."/>
            <person name="Pelletier E."/>
            <person name="Niang G."/>
            <person name="Scheremetjew M."/>
            <person name="Finn R."/>
            <person name="Kale V."/>
            <person name="Holt S."/>
            <person name="Cochrane G."/>
            <person name="Meng A."/>
            <person name="Brown T."/>
            <person name="Cohen L."/>
        </authorList>
    </citation>
    <scope>NUCLEOTIDE SEQUENCE</scope>
    <source>
        <strain evidence="9">CCMP622</strain>
    </source>
</reference>
<evidence type="ECO:0000256" key="7">
    <source>
        <dbReference type="SAM" id="Phobius"/>
    </source>
</evidence>
<keyword evidence="2 5" id="KW-0645">Protease</keyword>
<evidence type="ECO:0000256" key="6">
    <source>
        <dbReference type="SAM" id="MobiDB-lite"/>
    </source>
</evidence>
<dbReference type="GO" id="GO:0006508">
    <property type="term" value="P:proteolysis"/>
    <property type="evidence" value="ECO:0007669"/>
    <property type="project" value="UniProtKB-KW"/>
</dbReference>
<dbReference type="SUPFAM" id="SSF50630">
    <property type="entry name" value="Acid proteases"/>
    <property type="match status" value="1"/>
</dbReference>
<evidence type="ECO:0000259" key="8">
    <source>
        <dbReference type="PROSITE" id="PS51767"/>
    </source>
</evidence>
<protein>
    <recommendedName>
        <fullName evidence="8">Peptidase A1 domain-containing protein</fullName>
    </recommendedName>
</protein>
<keyword evidence="7" id="KW-0472">Membrane</keyword>
<name>A0A7S2TEN3_9EUKA</name>
<dbReference type="InterPro" id="IPR033121">
    <property type="entry name" value="PEPTIDASE_A1"/>
</dbReference>
<dbReference type="EMBL" id="HBHP01000499">
    <property type="protein sequence ID" value="CAD9744449.1"/>
    <property type="molecule type" value="Transcribed_RNA"/>
</dbReference>
<dbReference type="PRINTS" id="PR00792">
    <property type="entry name" value="PEPSIN"/>
</dbReference>
<dbReference type="PROSITE" id="PS51767">
    <property type="entry name" value="PEPTIDASE_A1"/>
    <property type="match status" value="1"/>
</dbReference>
<keyword evidence="5" id="KW-0378">Hydrolase</keyword>
<keyword evidence="7" id="KW-1133">Transmembrane helix</keyword>
<accession>A0A7S2TEN3</accession>
<feature type="domain" description="Peptidase A1" evidence="8">
    <location>
        <begin position="102"/>
        <end position="528"/>
    </location>
</feature>
<evidence type="ECO:0000256" key="1">
    <source>
        <dbReference type="ARBA" id="ARBA00007447"/>
    </source>
</evidence>
<evidence type="ECO:0000256" key="2">
    <source>
        <dbReference type="ARBA" id="ARBA00022670"/>
    </source>
</evidence>
<keyword evidence="3 5" id="KW-0064">Aspartyl protease</keyword>
<dbReference type="PANTHER" id="PTHR47966">
    <property type="entry name" value="BETA-SITE APP-CLEAVING ENZYME, ISOFORM A-RELATED"/>
    <property type="match status" value="1"/>
</dbReference>
<dbReference type="PANTHER" id="PTHR47966:SF51">
    <property type="entry name" value="BETA-SITE APP-CLEAVING ENZYME, ISOFORM A-RELATED"/>
    <property type="match status" value="1"/>
</dbReference>
<evidence type="ECO:0000313" key="9">
    <source>
        <dbReference type="EMBL" id="CAD9744449.1"/>
    </source>
</evidence>
<dbReference type="GO" id="GO:0004190">
    <property type="term" value="F:aspartic-type endopeptidase activity"/>
    <property type="evidence" value="ECO:0007669"/>
    <property type="project" value="UniProtKB-KW"/>
</dbReference>
<dbReference type="InterPro" id="IPR021109">
    <property type="entry name" value="Peptidase_aspartic_dom_sf"/>
</dbReference>
<dbReference type="Pfam" id="PF00026">
    <property type="entry name" value="Asp"/>
    <property type="match status" value="3"/>
</dbReference>
<feature type="active site" evidence="4">
    <location>
        <position position="120"/>
    </location>
</feature>
<keyword evidence="7" id="KW-0812">Transmembrane</keyword>
<feature type="active site" evidence="4">
    <location>
        <position position="418"/>
    </location>
</feature>
<evidence type="ECO:0000256" key="4">
    <source>
        <dbReference type="PIRSR" id="PIRSR601461-1"/>
    </source>
</evidence>
<evidence type="ECO:0000256" key="5">
    <source>
        <dbReference type="RuleBase" id="RU000454"/>
    </source>
</evidence>
<dbReference type="PROSITE" id="PS00141">
    <property type="entry name" value="ASP_PROTEASE"/>
    <property type="match status" value="1"/>
</dbReference>
<sequence>MRFLLALCLAVSAKWISKPPKVLQSLSNSGAVGPVALQLTRHRNGRPSAAKISLSKPNNTVAGWFGVRVTDAQDMLAKISDPTAVTSNPDWILLKDYDEMLFTCDVEIGTPPQKFSIVPDTGSSNLWVMDNSCKDCDAAGCVPPKGGVSDFSDDMVPTCHAKYDQQKSSSIKLQNDAQGNTKQFSIEYGSGACKGYVADETVKFGGYTLQKQPIGLATEANTFQQMPFSGILGLAFQSIAVDHLEPVFDDIVAENKLPNLPKRPEDNVCDTSTTKNYRNDTQYSVFSFYLSNDETKEASNLILGNYNRSCFSGDLHFVPLSSKTYWAFTIDDIMVDSKSTYVVSESEQLKLSDNISQTKSNMDRINAKKFRHMSTKTYKPVVLSEKSEKQGKREELQEREMASSDEIDFCTSCTGIADSGTSLIAGPQEIIAVINNLILHADIQGTVDCHGPKGSSGDRHPDITFKINGQNFVLTPDDYLLKEDGKCFSGFMGMDMGDSAHPLWILGDVFMRRYYTVFDYGNSRVGFAKAKDTCSESTCSGETSGKTSGSDSGSSNSNEVAGLDKTTFIGIIVAAVVILGAVVGVTSWCLCCRKRTDRFTLLEGEAVM</sequence>
<comment type="similarity">
    <text evidence="1 5">Belongs to the peptidase A1 family.</text>
</comment>
<organism evidence="9">
    <name type="scientific">Lotharella oceanica</name>
    <dbReference type="NCBI Taxonomy" id="641309"/>
    <lineage>
        <taxon>Eukaryota</taxon>
        <taxon>Sar</taxon>
        <taxon>Rhizaria</taxon>
        <taxon>Cercozoa</taxon>
        <taxon>Chlorarachniophyceae</taxon>
        <taxon>Lotharella</taxon>
    </lineage>
</organism>
<dbReference type="AlphaFoldDB" id="A0A7S2TEN3"/>